<dbReference type="InterPro" id="IPR053139">
    <property type="entry name" value="Surface_bspA-like"/>
</dbReference>
<dbReference type="Pfam" id="PF13306">
    <property type="entry name" value="LRR_5"/>
    <property type="match status" value="3"/>
</dbReference>
<evidence type="ECO:0000313" key="1">
    <source>
        <dbReference type="EMBL" id="EKY03341.1"/>
    </source>
</evidence>
<protein>
    <recommendedName>
        <fullName evidence="3">Leucine Rich repeat-containing domain protein</fullName>
    </recommendedName>
</protein>
<dbReference type="PATRIC" id="fig|1127696.3.peg.6"/>
<reference evidence="1 2" key="1">
    <citation type="submission" date="2012-05" db="EMBL/GenBank/DDBJ databases">
        <authorList>
            <person name="Weinstock G."/>
            <person name="Sodergren E."/>
            <person name="Lobos E.A."/>
            <person name="Fulton L."/>
            <person name="Fulton R."/>
            <person name="Courtney L."/>
            <person name="Fronick C."/>
            <person name="O'Laughlin M."/>
            <person name="Godfrey J."/>
            <person name="Wilson R.M."/>
            <person name="Miner T."/>
            <person name="Farmer C."/>
            <person name="Delehaunty K."/>
            <person name="Cordes M."/>
            <person name="Minx P."/>
            <person name="Tomlinson C."/>
            <person name="Chen J."/>
            <person name="Wollam A."/>
            <person name="Pepin K.H."/>
            <person name="Bhonagiri V."/>
            <person name="Zhang X."/>
            <person name="Suruliraj S."/>
            <person name="Warren W."/>
            <person name="Mitreva M."/>
            <person name="Mardis E.R."/>
            <person name="Wilson R.K."/>
        </authorList>
    </citation>
    <scope>NUCLEOTIDE SEQUENCE [LARGE SCALE GENOMIC DNA]</scope>
    <source>
        <strain evidence="1 2">F0037</strain>
    </source>
</reference>
<sequence>MQVNKIILAMGLTLVLGLFASCGGKENPAPKPNPQNPQSGIVIKDGVLTAYPEKEIKDGTVSLPSVKEIASKVFEGYKTLKKVEAPALVKIGASAFKGSSLTSLTLGATVPETVYDAFSGTPEDKSLNVPADKVEAYKDFALKHGFRSINGTVLSAGKEIKDGVLTSYPSSLTPSDGIVRLDGVKEIAAGVFAGNTRIKEVHIPGVKKVGAGAFKGCSSLMKVDFGAEQHPPFAINETDPSMGTAEDAFWGTPEDKVLVFNPKNNPNYLVYLEYIARHHFARLDGIEIPETLEASKYEVKGGTLTRIKDNNALVGLGRNGVLILPSSIKKIGDGVFSGRFQNFKVVYGEGVEEIGNNAFSECGSLMFAHFPKLKKVGELVFERNGALSALNFPALETIGALAFNSSGAVNPIRITYLSLPKVKKIGRGVLEGRYEKPITLLFGAKPEVDMTPYNDDMPQDGSVTFHGMISPVLYVSPADKASYNLTGDKWLGFTVKELK</sequence>
<organism evidence="1 2">
    <name type="scientific">Porphyromonas catoniae F0037</name>
    <dbReference type="NCBI Taxonomy" id="1127696"/>
    <lineage>
        <taxon>Bacteria</taxon>
        <taxon>Pseudomonadati</taxon>
        <taxon>Bacteroidota</taxon>
        <taxon>Bacteroidia</taxon>
        <taxon>Bacteroidales</taxon>
        <taxon>Porphyromonadaceae</taxon>
        <taxon>Porphyromonas</taxon>
    </lineage>
</organism>
<dbReference type="EMBL" id="AMEQ01000002">
    <property type="protein sequence ID" value="EKY03341.1"/>
    <property type="molecule type" value="Genomic_DNA"/>
</dbReference>
<proteinExistence type="predicted"/>
<evidence type="ECO:0000313" key="2">
    <source>
        <dbReference type="Proteomes" id="UP000010408"/>
    </source>
</evidence>
<dbReference type="PANTHER" id="PTHR45661:SF3">
    <property type="entry name" value="IG-LIKE DOMAIN-CONTAINING PROTEIN"/>
    <property type="match status" value="1"/>
</dbReference>
<accession>L1NJ43</accession>
<name>L1NJ43_9PORP</name>
<dbReference type="InterPro" id="IPR026906">
    <property type="entry name" value="LRR_5"/>
</dbReference>
<comment type="caution">
    <text evidence="1">The sequence shown here is derived from an EMBL/GenBank/DDBJ whole genome shotgun (WGS) entry which is preliminary data.</text>
</comment>
<dbReference type="AlphaFoldDB" id="L1NJ43"/>
<dbReference type="InterPro" id="IPR032675">
    <property type="entry name" value="LRR_dom_sf"/>
</dbReference>
<dbReference type="PROSITE" id="PS51257">
    <property type="entry name" value="PROKAR_LIPOPROTEIN"/>
    <property type="match status" value="1"/>
</dbReference>
<dbReference type="eggNOG" id="COG5492">
    <property type="taxonomic scope" value="Bacteria"/>
</dbReference>
<dbReference type="Gene3D" id="3.80.10.10">
    <property type="entry name" value="Ribonuclease Inhibitor"/>
    <property type="match status" value="2"/>
</dbReference>
<dbReference type="Proteomes" id="UP000010408">
    <property type="component" value="Unassembled WGS sequence"/>
</dbReference>
<dbReference type="HOGENOM" id="CLU_557643_0_0_10"/>
<dbReference type="STRING" id="1127696.HMPREF9134_00007"/>
<evidence type="ECO:0008006" key="3">
    <source>
        <dbReference type="Google" id="ProtNLM"/>
    </source>
</evidence>
<dbReference type="PANTHER" id="PTHR45661">
    <property type="entry name" value="SURFACE ANTIGEN"/>
    <property type="match status" value="1"/>
</dbReference>
<gene>
    <name evidence="1" type="ORF">HMPREF9134_00007</name>
</gene>